<dbReference type="GO" id="GO:0051287">
    <property type="term" value="F:NAD binding"/>
    <property type="evidence" value="ECO:0007669"/>
    <property type="project" value="InterPro"/>
</dbReference>
<name>A0A6N8IN66_9BURK</name>
<gene>
    <name evidence="6" type="ORF">GON04_02430</name>
</gene>
<evidence type="ECO:0000313" key="6">
    <source>
        <dbReference type="EMBL" id="MVQ28291.1"/>
    </source>
</evidence>
<dbReference type="RefSeq" id="WP_157396416.1">
    <property type="nucleotide sequence ID" value="NZ_WSEL01000003.1"/>
</dbReference>
<evidence type="ECO:0000259" key="4">
    <source>
        <dbReference type="Pfam" id="PF03446"/>
    </source>
</evidence>
<reference evidence="6 7" key="1">
    <citation type="submission" date="2019-12" db="EMBL/GenBank/DDBJ databases">
        <authorList>
            <person name="Huq M.A."/>
        </authorList>
    </citation>
    <scope>NUCLEOTIDE SEQUENCE [LARGE SCALE GENOMIC DNA]</scope>
    <source>
        <strain evidence="6 7">MAH-25</strain>
    </source>
</reference>
<keyword evidence="7" id="KW-1185">Reference proteome</keyword>
<dbReference type="InterPro" id="IPR006115">
    <property type="entry name" value="6PGDH_NADP-bd"/>
</dbReference>
<dbReference type="AlphaFoldDB" id="A0A6N8IN66"/>
<dbReference type="PIRSF" id="PIRSF000103">
    <property type="entry name" value="HIBADH"/>
    <property type="match status" value="1"/>
</dbReference>
<feature type="domain" description="3-hydroxyisobutyrate dehydrogenase-like NAD-binding" evidence="5">
    <location>
        <begin position="167"/>
        <end position="286"/>
    </location>
</feature>
<proteinExistence type="predicted"/>
<dbReference type="PANTHER" id="PTHR43060">
    <property type="entry name" value="3-HYDROXYISOBUTYRATE DEHYDROGENASE-LIKE 1, MITOCHONDRIAL-RELATED"/>
    <property type="match status" value="1"/>
</dbReference>
<keyword evidence="2" id="KW-0520">NAD</keyword>
<evidence type="ECO:0000256" key="1">
    <source>
        <dbReference type="ARBA" id="ARBA00023002"/>
    </source>
</evidence>
<dbReference type="PANTHER" id="PTHR43060:SF15">
    <property type="entry name" value="3-HYDROXYISOBUTYRATE DEHYDROGENASE-LIKE 1, MITOCHONDRIAL-RELATED"/>
    <property type="match status" value="1"/>
</dbReference>
<dbReference type="InterPro" id="IPR015815">
    <property type="entry name" value="HIBADH-related"/>
</dbReference>
<organism evidence="6 7">
    <name type="scientific">Ramlibacter pinisoli</name>
    <dbReference type="NCBI Taxonomy" id="2682844"/>
    <lineage>
        <taxon>Bacteria</taxon>
        <taxon>Pseudomonadati</taxon>
        <taxon>Pseudomonadota</taxon>
        <taxon>Betaproteobacteria</taxon>
        <taxon>Burkholderiales</taxon>
        <taxon>Comamonadaceae</taxon>
        <taxon>Ramlibacter</taxon>
    </lineage>
</organism>
<evidence type="ECO:0000259" key="5">
    <source>
        <dbReference type="Pfam" id="PF14833"/>
    </source>
</evidence>
<evidence type="ECO:0000256" key="3">
    <source>
        <dbReference type="PIRSR" id="PIRSR000103-1"/>
    </source>
</evidence>
<sequence length="300" mass="30509">MNERTVGIVGLGLVGQALAARLRAQGWRTIGHDVRPEAVAAFAAAGGEAASSTGDVGRLAQTVLLAVFDTAGVLQVLEGAGGLLGPGHQVRTVIDCSTGDPDQLAALGRRLAAQHIDLVEAPLSGSSQQIGAGKATALVGGSDAAVQACGPLLQAVAARSVHVGPPGMGARAKLATNLVLGLNRAAFAEGLAFAEALGIPPDRFLQLVLATPARSDAAAVKGPQMVANDFAPRSRIRQHLKDLDLMLAGAHGHGLDLPLTAVHAQLLREAVADGDGDLDNAAVVRRLRGRRRSSANDPDA</sequence>
<dbReference type="InterPro" id="IPR008927">
    <property type="entry name" value="6-PGluconate_DH-like_C_sf"/>
</dbReference>
<dbReference type="Pfam" id="PF03446">
    <property type="entry name" value="NAD_binding_2"/>
    <property type="match status" value="1"/>
</dbReference>
<dbReference type="SUPFAM" id="SSF51735">
    <property type="entry name" value="NAD(P)-binding Rossmann-fold domains"/>
    <property type="match status" value="1"/>
</dbReference>
<evidence type="ECO:0000313" key="7">
    <source>
        <dbReference type="Proteomes" id="UP000469385"/>
    </source>
</evidence>
<dbReference type="Gene3D" id="3.40.50.720">
    <property type="entry name" value="NAD(P)-binding Rossmann-like Domain"/>
    <property type="match status" value="1"/>
</dbReference>
<keyword evidence="1" id="KW-0560">Oxidoreductase</keyword>
<dbReference type="SUPFAM" id="SSF48179">
    <property type="entry name" value="6-phosphogluconate dehydrogenase C-terminal domain-like"/>
    <property type="match status" value="1"/>
</dbReference>
<dbReference type="Pfam" id="PF14833">
    <property type="entry name" value="NAD_binding_11"/>
    <property type="match status" value="1"/>
</dbReference>
<evidence type="ECO:0000256" key="2">
    <source>
        <dbReference type="ARBA" id="ARBA00023027"/>
    </source>
</evidence>
<accession>A0A6N8IN66</accession>
<dbReference type="InterPro" id="IPR013328">
    <property type="entry name" value="6PGD_dom2"/>
</dbReference>
<protein>
    <submittedName>
        <fullName evidence="6">NAD-binding protein</fullName>
    </submittedName>
</protein>
<dbReference type="GO" id="GO:0016491">
    <property type="term" value="F:oxidoreductase activity"/>
    <property type="evidence" value="ECO:0007669"/>
    <property type="project" value="UniProtKB-KW"/>
</dbReference>
<comment type="caution">
    <text evidence="6">The sequence shown here is derived from an EMBL/GenBank/DDBJ whole genome shotgun (WGS) entry which is preliminary data.</text>
</comment>
<dbReference type="Gene3D" id="1.10.1040.10">
    <property type="entry name" value="N-(1-d-carboxylethyl)-l-norvaline Dehydrogenase, domain 2"/>
    <property type="match status" value="1"/>
</dbReference>
<dbReference type="InterPro" id="IPR036291">
    <property type="entry name" value="NAD(P)-bd_dom_sf"/>
</dbReference>
<dbReference type="EMBL" id="WSEL01000003">
    <property type="protein sequence ID" value="MVQ28291.1"/>
    <property type="molecule type" value="Genomic_DNA"/>
</dbReference>
<feature type="domain" description="6-phosphogluconate dehydrogenase NADP-binding" evidence="4">
    <location>
        <begin position="5"/>
        <end position="164"/>
    </location>
</feature>
<dbReference type="Proteomes" id="UP000469385">
    <property type="component" value="Unassembled WGS sequence"/>
</dbReference>
<dbReference type="InterPro" id="IPR029154">
    <property type="entry name" value="HIBADH-like_NADP-bd"/>
</dbReference>
<feature type="active site" evidence="3">
    <location>
        <position position="173"/>
    </location>
</feature>
<dbReference type="GO" id="GO:0050661">
    <property type="term" value="F:NADP binding"/>
    <property type="evidence" value="ECO:0007669"/>
    <property type="project" value="InterPro"/>
</dbReference>